<evidence type="ECO:0000256" key="2">
    <source>
        <dbReference type="ARBA" id="ARBA00022819"/>
    </source>
</evidence>
<comment type="subcellular location">
    <subcellularLocation>
        <location evidence="4">Nucleus</location>
    </subcellularLocation>
</comment>
<sequence length="305" mass="34402">MVGSRCDPDLRLRLGINGGDDGGHCSTDFMGVHSSPDALCRVEEASGSSRSEYQQQQQLTICYNGRICVCDVTEIEAEAIIAMARQETDDQTRKKRREQQPKESSTTSSSSSPPPPPRQLMSPRFLQQLHVDPELSRKRSLQQFLQKRKSRMNAVSPYRHPPQLFFSIKSYCDLDLRLRLSGSGSDVCPTDSGTVGTKGLVEFTGKSTEYQQQQITMLYNRRICVFNLTDFKARAIISMAKRQMDEQQAKGSSLLPRDPPPSPHPRPPEQLLINPGLAMKRSLRLFLQKRKSRLHSLSPYAPRPL</sequence>
<organism evidence="7 8">
    <name type="scientific">Musa troglodytarum</name>
    <name type="common">fe'i banana</name>
    <dbReference type="NCBI Taxonomy" id="320322"/>
    <lineage>
        <taxon>Eukaryota</taxon>
        <taxon>Viridiplantae</taxon>
        <taxon>Streptophyta</taxon>
        <taxon>Embryophyta</taxon>
        <taxon>Tracheophyta</taxon>
        <taxon>Spermatophyta</taxon>
        <taxon>Magnoliopsida</taxon>
        <taxon>Liliopsida</taxon>
        <taxon>Zingiberales</taxon>
        <taxon>Musaceae</taxon>
        <taxon>Musa</taxon>
    </lineage>
</organism>
<dbReference type="OrthoDB" id="782771at2759"/>
<protein>
    <recommendedName>
        <fullName evidence="4">Protein TIFY</fullName>
    </recommendedName>
    <alternativeName>
        <fullName evidence="4">Jasmonate ZIM domain-containing protein</fullName>
    </alternativeName>
</protein>
<dbReference type="GO" id="GO:2000022">
    <property type="term" value="P:regulation of jasmonic acid mediated signaling pathway"/>
    <property type="evidence" value="ECO:0007669"/>
    <property type="project" value="UniProtKB-UniRule"/>
</dbReference>
<evidence type="ECO:0000256" key="1">
    <source>
        <dbReference type="ARBA" id="ARBA00008614"/>
    </source>
</evidence>
<evidence type="ECO:0000256" key="4">
    <source>
        <dbReference type="RuleBase" id="RU369065"/>
    </source>
</evidence>
<keyword evidence="4" id="KW-0539">Nucleus</keyword>
<dbReference type="AlphaFoldDB" id="A0A9E7GR20"/>
<dbReference type="Pfam" id="PF06200">
    <property type="entry name" value="tify"/>
    <property type="match status" value="1"/>
</dbReference>
<dbReference type="PANTHER" id="PTHR33077:SF17">
    <property type="entry name" value="PROTEIN TIFY 5B"/>
    <property type="match status" value="1"/>
</dbReference>
<evidence type="ECO:0000313" key="8">
    <source>
        <dbReference type="Proteomes" id="UP001055439"/>
    </source>
</evidence>
<feature type="region of interest" description="Disordered" evidence="5">
    <location>
        <begin position="246"/>
        <end position="272"/>
    </location>
</feature>
<reference evidence="7" key="1">
    <citation type="submission" date="2022-05" db="EMBL/GenBank/DDBJ databases">
        <title>The Musa troglodytarum L. genome provides insights into the mechanism of non-climacteric behaviour and enrichment of carotenoids.</title>
        <authorList>
            <person name="Wang J."/>
        </authorList>
    </citation>
    <scope>NUCLEOTIDE SEQUENCE</scope>
    <source>
        <tissue evidence="7">Leaf</tissue>
    </source>
</reference>
<dbReference type="GO" id="GO:0009611">
    <property type="term" value="P:response to wounding"/>
    <property type="evidence" value="ECO:0007669"/>
    <property type="project" value="UniProtKB-UniRule"/>
</dbReference>
<feature type="region of interest" description="Disordered" evidence="5">
    <location>
        <begin position="86"/>
        <end position="121"/>
    </location>
</feature>
<evidence type="ECO:0000256" key="5">
    <source>
        <dbReference type="SAM" id="MobiDB-lite"/>
    </source>
</evidence>
<comment type="domain">
    <text evidence="4">The jas domain is required for interaction with COI1.</text>
</comment>
<dbReference type="InterPro" id="IPR040390">
    <property type="entry name" value="TIFY/JAZ"/>
</dbReference>
<evidence type="ECO:0000256" key="3">
    <source>
        <dbReference type="ARBA" id="ARBA00022843"/>
    </source>
</evidence>
<dbReference type="PROSITE" id="PS51320">
    <property type="entry name" value="TIFY"/>
    <property type="match status" value="2"/>
</dbReference>
<keyword evidence="3" id="KW-0832">Ubl conjugation</keyword>
<proteinExistence type="inferred from homology"/>
<comment type="similarity">
    <text evidence="1 4">Belongs to the TIFY/JAZ family.</text>
</comment>
<feature type="domain" description="Tify" evidence="6">
    <location>
        <begin position="208"/>
        <end position="242"/>
    </location>
</feature>
<name>A0A9E7GR20_9LILI</name>
<dbReference type="InterPro" id="IPR018467">
    <property type="entry name" value="CCT_CS"/>
</dbReference>
<comment type="function">
    <text evidence="4">Repressor of jasmonate responses.</text>
</comment>
<dbReference type="GO" id="GO:0005634">
    <property type="term" value="C:nucleus"/>
    <property type="evidence" value="ECO:0007669"/>
    <property type="project" value="UniProtKB-SubCell"/>
</dbReference>
<evidence type="ECO:0000259" key="6">
    <source>
        <dbReference type="PROSITE" id="PS51320"/>
    </source>
</evidence>
<keyword evidence="2 4" id="KW-1184">Jasmonic acid signaling pathway</keyword>
<evidence type="ECO:0000313" key="7">
    <source>
        <dbReference type="EMBL" id="URE16602.1"/>
    </source>
</evidence>
<gene>
    <name evidence="7" type="ORF">MUK42_10627</name>
</gene>
<dbReference type="PANTHER" id="PTHR33077">
    <property type="entry name" value="PROTEIN TIFY 4A-RELATED-RELATED"/>
    <property type="match status" value="1"/>
</dbReference>
<dbReference type="GO" id="GO:0031347">
    <property type="term" value="P:regulation of defense response"/>
    <property type="evidence" value="ECO:0007669"/>
    <property type="project" value="UniProtKB-UniRule"/>
</dbReference>
<dbReference type="Pfam" id="PF09425">
    <property type="entry name" value="Jas_motif"/>
    <property type="match status" value="1"/>
</dbReference>
<dbReference type="EMBL" id="CP097509">
    <property type="protein sequence ID" value="URE16602.1"/>
    <property type="molecule type" value="Genomic_DNA"/>
</dbReference>
<dbReference type="Proteomes" id="UP001055439">
    <property type="component" value="Chromosome 7"/>
</dbReference>
<dbReference type="InterPro" id="IPR010399">
    <property type="entry name" value="Tify_dom"/>
</dbReference>
<accession>A0A9E7GR20</accession>
<keyword evidence="8" id="KW-1185">Reference proteome</keyword>
<feature type="domain" description="Tify" evidence="6">
    <location>
        <begin position="52"/>
        <end position="86"/>
    </location>
</feature>
<dbReference type="SMART" id="SM00979">
    <property type="entry name" value="TIFY"/>
    <property type="match status" value="2"/>
</dbReference>